<feature type="region of interest" description="Disordered" evidence="1">
    <location>
        <begin position="79"/>
        <end position="119"/>
    </location>
</feature>
<gene>
    <name evidence="2" type="ORF">PVAP13_2NG119206</name>
</gene>
<evidence type="ECO:0000256" key="1">
    <source>
        <dbReference type="SAM" id="MobiDB-lite"/>
    </source>
</evidence>
<comment type="caution">
    <text evidence="2">The sequence shown here is derived from an EMBL/GenBank/DDBJ whole genome shotgun (WGS) entry which is preliminary data.</text>
</comment>
<dbReference type="EMBL" id="CM029040">
    <property type="protein sequence ID" value="KAG2634508.1"/>
    <property type="molecule type" value="Genomic_DNA"/>
</dbReference>
<feature type="compositionally biased region" description="Low complexity" evidence="1">
    <location>
        <begin position="25"/>
        <end position="56"/>
    </location>
</feature>
<name>A0A8T0VI98_PANVG</name>
<dbReference type="AlphaFoldDB" id="A0A8T0VI98"/>
<sequence length="119" mass="12396">MGAGRAARVARGPSSSSVPRHRGYGSTSAPSSGPASTASPPSQQQPQPGARPGQMGAVRQALLLFVHSKLTMCPDHRFSFARQPDRLHDPMINALSRAARGAEQDGPRGVRSSGSDAQP</sequence>
<organism evidence="2 3">
    <name type="scientific">Panicum virgatum</name>
    <name type="common">Blackwell switchgrass</name>
    <dbReference type="NCBI Taxonomy" id="38727"/>
    <lineage>
        <taxon>Eukaryota</taxon>
        <taxon>Viridiplantae</taxon>
        <taxon>Streptophyta</taxon>
        <taxon>Embryophyta</taxon>
        <taxon>Tracheophyta</taxon>
        <taxon>Spermatophyta</taxon>
        <taxon>Magnoliopsida</taxon>
        <taxon>Liliopsida</taxon>
        <taxon>Poales</taxon>
        <taxon>Poaceae</taxon>
        <taxon>PACMAD clade</taxon>
        <taxon>Panicoideae</taxon>
        <taxon>Panicodae</taxon>
        <taxon>Paniceae</taxon>
        <taxon>Panicinae</taxon>
        <taxon>Panicum</taxon>
        <taxon>Panicum sect. Hiantes</taxon>
    </lineage>
</organism>
<proteinExistence type="predicted"/>
<dbReference type="EMBL" id="CM029040">
    <property type="protein sequence ID" value="KAG2634507.1"/>
    <property type="molecule type" value="Genomic_DNA"/>
</dbReference>
<feature type="compositionally biased region" description="Low complexity" evidence="1">
    <location>
        <begin position="1"/>
        <end position="18"/>
    </location>
</feature>
<protein>
    <submittedName>
        <fullName evidence="2">Uncharacterized protein</fullName>
    </submittedName>
</protein>
<dbReference type="Proteomes" id="UP000823388">
    <property type="component" value="Chromosome 2N"/>
</dbReference>
<accession>A0A8T0VI98</accession>
<keyword evidence="3" id="KW-1185">Reference proteome</keyword>
<evidence type="ECO:0000313" key="2">
    <source>
        <dbReference type="EMBL" id="KAG2634508.1"/>
    </source>
</evidence>
<feature type="region of interest" description="Disordered" evidence="1">
    <location>
        <begin position="1"/>
        <end position="56"/>
    </location>
</feature>
<evidence type="ECO:0000313" key="3">
    <source>
        <dbReference type="Proteomes" id="UP000823388"/>
    </source>
</evidence>
<feature type="compositionally biased region" description="Basic and acidic residues" evidence="1">
    <location>
        <begin position="79"/>
        <end position="89"/>
    </location>
</feature>
<reference evidence="2" key="1">
    <citation type="submission" date="2020-05" db="EMBL/GenBank/DDBJ databases">
        <title>WGS assembly of Panicum virgatum.</title>
        <authorList>
            <person name="Lovell J.T."/>
            <person name="Jenkins J."/>
            <person name="Shu S."/>
            <person name="Juenger T.E."/>
            <person name="Schmutz J."/>
        </authorList>
    </citation>
    <scope>NUCLEOTIDE SEQUENCE</scope>
    <source>
        <strain evidence="2">AP13</strain>
    </source>
</reference>